<gene>
    <name evidence="8" type="ORF">BZG36_05692</name>
</gene>
<feature type="domain" description="Major facilitator superfamily (MFS) profile" evidence="7">
    <location>
        <begin position="1"/>
        <end position="117"/>
    </location>
</feature>
<dbReference type="AlphaFoldDB" id="A0A261XT16"/>
<sequence length="117" mass="12689">MLRAIQGIGGGGMSSMNSIIIADVLSLRDRGKYQGYLMATAGLSTIVGPLIGGAFMDGPFWRWRFYVYLPVGAITFANDVFILKLRPATGNTKKKFKHVDSLGSFLLIADLMCVLLA</sequence>
<keyword evidence="4 6" id="KW-1133">Transmembrane helix</keyword>
<evidence type="ECO:0000256" key="6">
    <source>
        <dbReference type="SAM" id="Phobius"/>
    </source>
</evidence>
<protein>
    <recommendedName>
        <fullName evidence="7">Major facilitator superfamily (MFS) profile domain-containing protein</fullName>
    </recommendedName>
</protein>
<evidence type="ECO:0000256" key="5">
    <source>
        <dbReference type="ARBA" id="ARBA00023136"/>
    </source>
</evidence>
<reference evidence="8 9" key="1">
    <citation type="journal article" date="2017" name="Mycologia">
        <title>Bifiguratus adelaidae, gen. et sp. nov., a new member of Mucoromycotina in endophytic and soil-dwelling habitats.</title>
        <authorList>
            <person name="Torres-Cruz T.J."/>
            <person name="Billingsley Tobias T.L."/>
            <person name="Almatruk M."/>
            <person name="Hesse C."/>
            <person name="Kuske C.R."/>
            <person name="Desiro A."/>
            <person name="Benucci G.M."/>
            <person name="Bonito G."/>
            <person name="Stajich J.E."/>
            <person name="Dunlap C."/>
            <person name="Arnold A.E."/>
            <person name="Porras-Alfaro A."/>
        </authorList>
    </citation>
    <scope>NUCLEOTIDE SEQUENCE [LARGE SCALE GENOMIC DNA]</scope>
    <source>
        <strain evidence="8 9">AZ0501</strain>
    </source>
</reference>
<evidence type="ECO:0000256" key="1">
    <source>
        <dbReference type="ARBA" id="ARBA00004127"/>
    </source>
</evidence>
<organism evidence="8 9">
    <name type="scientific">Bifiguratus adelaidae</name>
    <dbReference type="NCBI Taxonomy" id="1938954"/>
    <lineage>
        <taxon>Eukaryota</taxon>
        <taxon>Fungi</taxon>
        <taxon>Fungi incertae sedis</taxon>
        <taxon>Mucoromycota</taxon>
        <taxon>Mucoromycotina</taxon>
        <taxon>Endogonomycetes</taxon>
        <taxon>Endogonales</taxon>
        <taxon>Endogonales incertae sedis</taxon>
        <taxon>Bifiguratus</taxon>
    </lineage>
</organism>
<dbReference type="PANTHER" id="PTHR23501:SF191">
    <property type="entry name" value="VACUOLAR BASIC AMINO ACID TRANSPORTER 4"/>
    <property type="match status" value="1"/>
</dbReference>
<comment type="caution">
    <text evidence="8">The sequence shown here is derived from an EMBL/GenBank/DDBJ whole genome shotgun (WGS) entry which is preliminary data.</text>
</comment>
<proteinExistence type="predicted"/>
<accession>A0A261XT16</accession>
<keyword evidence="2" id="KW-0813">Transport</keyword>
<dbReference type="GO" id="GO:0005886">
    <property type="term" value="C:plasma membrane"/>
    <property type="evidence" value="ECO:0007669"/>
    <property type="project" value="TreeGrafter"/>
</dbReference>
<evidence type="ECO:0000256" key="3">
    <source>
        <dbReference type="ARBA" id="ARBA00022692"/>
    </source>
</evidence>
<dbReference type="InterPro" id="IPR011701">
    <property type="entry name" value="MFS"/>
</dbReference>
<name>A0A261XT16_9FUNG</name>
<evidence type="ECO:0000259" key="7">
    <source>
        <dbReference type="PROSITE" id="PS50850"/>
    </source>
</evidence>
<dbReference type="PANTHER" id="PTHR23501">
    <property type="entry name" value="MAJOR FACILITATOR SUPERFAMILY"/>
    <property type="match status" value="1"/>
</dbReference>
<dbReference type="Proteomes" id="UP000242875">
    <property type="component" value="Unassembled WGS sequence"/>
</dbReference>
<keyword evidence="3 6" id="KW-0812">Transmembrane</keyword>
<dbReference type="Pfam" id="PF07690">
    <property type="entry name" value="MFS_1"/>
    <property type="match status" value="1"/>
</dbReference>
<dbReference type="OrthoDB" id="10021397at2759"/>
<dbReference type="GO" id="GO:0022857">
    <property type="term" value="F:transmembrane transporter activity"/>
    <property type="evidence" value="ECO:0007669"/>
    <property type="project" value="InterPro"/>
</dbReference>
<dbReference type="EMBL" id="MVBO01000434">
    <property type="protein sequence ID" value="OZJ01374.1"/>
    <property type="molecule type" value="Genomic_DNA"/>
</dbReference>
<dbReference type="GO" id="GO:0012505">
    <property type="term" value="C:endomembrane system"/>
    <property type="evidence" value="ECO:0007669"/>
    <property type="project" value="UniProtKB-SubCell"/>
</dbReference>
<dbReference type="InterPro" id="IPR020846">
    <property type="entry name" value="MFS_dom"/>
</dbReference>
<evidence type="ECO:0000256" key="4">
    <source>
        <dbReference type="ARBA" id="ARBA00022989"/>
    </source>
</evidence>
<keyword evidence="5 6" id="KW-0472">Membrane</keyword>
<evidence type="ECO:0000313" key="9">
    <source>
        <dbReference type="Proteomes" id="UP000242875"/>
    </source>
</evidence>
<dbReference type="Gene3D" id="1.20.1720.10">
    <property type="entry name" value="Multidrug resistance protein D"/>
    <property type="match status" value="1"/>
</dbReference>
<feature type="transmembrane region" description="Helical" evidence="6">
    <location>
        <begin position="35"/>
        <end position="55"/>
    </location>
</feature>
<feature type="non-terminal residue" evidence="8">
    <location>
        <position position="117"/>
    </location>
</feature>
<dbReference type="SUPFAM" id="SSF103473">
    <property type="entry name" value="MFS general substrate transporter"/>
    <property type="match status" value="1"/>
</dbReference>
<feature type="transmembrane region" description="Helical" evidence="6">
    <location>
        <begin position="67"/>
        <end position="85"/>
    </location>
</feature>
<keyword evidence="9" id="KW-1185">Reference proteome</keyword>
<evidence type="ECO:0000313" key="8">
    <source>
        <dbReference type="EMBL" id="OZJ01374.1"/>
    </source>
</evidence>
<dbReference type="PROSITE" id="PS50850">
    <property type="entry name" value="MFS"/>
    <property type="match status" value="1"/>
</dbReference>
<dbReference type="InterPro" id="IPR036259">
    <property type="entry name" value="MFS_trans_sf"/>
</dbReference>
<evidence type="ECO:0000256" key="2">
    <source>
        <dbReference type="ARBA" id="ARBA00022448"/>
    </source>
</evidence>
<comment type="subcellular location">
    <subcellularLocation>
        <location evidence="1">Endomembrane system</location>
        <topology evidence="1">Multi-pass membrane protein</topology>
    </subcellularLocation>
</comment>